<dbReference type="AlphaFoldDB" id="A0A060RGS8"/>
<comment type="similarity">
    <text evidence="1">Belongs to the stealth family.</text>
</comment>
<evidence type="ECO:0000256" key="1">
    <source>
        <dbReference type="ARBA" id="ARBA00007583"/>
    </source>
</evidence>
<evidence type="ECO:0000256" key="2">
    <source>
        <dbReference type="ARBA" id="ARBA00022679"/>
    </source>
</evidence>
<dbReference type="Pfam" id="PF17101">
    <property type="entry name" value="Stealth_CR1"/>
    <property type="match status" value="1"/>
</dbReference>
<dbReference type="EMBL" id="CCBC010000135">
    <property type="protein sequence ID" value="CDO17696.1"/>
    <property type="molecule type" value="Genomic_DNA"/>
</dbReference>
<reference evidence="6 7" key="2">
    <citation type="submission" date="2014-05" db="EMBL/GenBank/DDBJ databases">
        <title>Genome sequence of Streptococcus gallolyticus.</title>
        <authorList>
            <person name="Del Campo R."/>
        </authorList>
    </citation>
    <scope>NUCLEOTIDE SEQUENCE [LARGE SCALE GENOMIC DNA]</scope>
    <source>
        <strain evidence="6 7">LMG17956</strain>
    </source>
</reference>
<dbReference type="PANTHER" id="PTHR24045:SF0">
    <property type="entry name" value="N-ACETYLGLUCOSAMINE-1-PHOSPHOTRANSFERASE SUBUNITS ALPHA_BETA"/>
    <property type="match status" value="1"/>
</dbReference>
<dbReference type="Pfam" id="PF11380">
    <property type="entry name" value="Stealth_CR2"/>
    <property type="match status" value="1"/>
</dbReference>
<reference evidence="6 7" key="1">
    <citation type="submission" date="2014-02" db="EMBL/GenBank/DDBJ databases">
        <authorList>
            <person name="Manrique M."/>
        </authorList>
    </citation>
    <scope>NUCLEOTIDE SEQUENCE [LARGE SCALE GENOMIC DNA]</scope>
    <source>
        <strain evidence="6 7">LMG17956</strain>
    </source>
</reference>
<comment type="caution">
    <text evidence="6">The sequence shown here is derived from an EMBL/GenBank/DDBJ whole genome shotgun (WGS) entry which is preliminary data.</text>
</comment>
<dbReference type="InterPro" id="IPR047141">
    <property type="entry name" value="Stealth"/>
</dbReference>
<evidence type="ECO:0000313" key="7">
    <source>
        <dbReference type="Proteomes" id="UP000027584"/>
    </source>
</evidence>
<dbReference type="InterPro" id="IPR031358">
    <property type="entry name" value="Stealth_CR1"/>
</dbReference>
<evidence type="ECO:0000313" key="6">
    <source>
        <dbReference type="EMBL" id="CDO17696.1"/>
    </source>
</evidence>
<accession>A0A060RGS8</accession>
<evidence type="ECO:0000259" key="5">
    <source>
        <dbReference type="Pfam" id="PF17101"/>
    </source>
</evidence>
<dbReference type="Proteomes" id="UP000027584">
    <property type="component" value="Unassembled WGS sequence"/>
</dbReference>
<feature type="domain" description="Stealth protein CR1 conserved region 1" evidence="5">
    <location>
        <begin position="4"/>
        <end position="30"/>
    </location>
</feature>
<keyword evidence="2 6" id="KW-0808">Transferase</keyword>
<feature type="domain" description="Stealth protein CR2 conserved region 2" evidence="4">
    <location>
        <begin position="43"/>
        <end position="144"/>
    </location>
</feature>
<dbReference type="GO" id="GO:0016772">
    <property type="term" value="F:transferase activity, transferring phosphorus-containing groups"/>
    <property type="evidence" value="ECO:0007669"/>
    <property type="project" value="InterPro"/>
</dbReference>
<protein>
    <submittedName>
        <fullName evidence="6">Capsular polysaccharide phosphotransferase WcwK (Stealth protein WcwK)</fullName>
        <ecNumber evidence="6">2.7.-.-</ecNumber>
    </submittedName>
</protein>
<dbReference type="InterPro" id="IPR021520">
    <property type="entry name" value="Stealth_CR2"/>
</dbReference>
<sequence>MTQEKIDIVVLWVDGSDPEFIREKQEVTGQISVSNELVDGDLRYREFGIFNYWFRMIEKHAPWVNNVYLVTNGQKPDWLNLEHPKLRWITHKEFIPEEYLPTYNSAAIELNLHRIKGLSENYLYFNDDMYLIRDSQPSDFYKNGQPKLFAVYDALVPWSAYTNTYYKNVELIYRHFPNKKALKSSPWKFFNYRYGHLVLKNLLLLPWGPTGYVNNHLATPMKKSTLANLWQIEGETLDRTSRNKIRNYEVDVNQYICQYWHIESNQFYPISKNFGETINLHQIDRLESIFKDKHKKLLCVNDEVDFKEENIIRFKEILQERYPEKSAFEK</sequence>
<evidence type="ECO:0000256" key="3">
    <source>
        <dbReference type="ARBA" id="ARBA00023169"/>
    </source>
</evidence>
<keyword evidence="3" id="KW-0270">Exopolysaccharide synthesis</keyword>
<proteinExistence type="inferred from homology"/>
<dbReference type="GO" id="GO:0000271">
    <property type="term" value="P:polysaccharide biosynthetic process"/>
    <property type="evidence" value="ECO:0007669"/>
    <property type="project" value="UniProtKB-KW"/>
</dbReference>
<name>A0A060RGS8_9STRE</name>
<organism evidence="6 7">
    <name type="scientific">Streptococcus gallolyticus</name>
    <dbReference type="NCBI Taxonomy" id="315405"/>
    <lineage>
        <taxon>Bacteria</taxon>
        <taxon>Bacillati</taxon>
        <taxon>Bacillota</taxon>
        <taxon>Bacilli</taxon>
        <taxon>Lactobacillales</taxon>
        <taxon>Streptococcaceae</taxon>
        <taxon>Streptococcus</taxon>
    </lineage>
</organism>
<evidence type="ECO:0000259" key="4">
    <source>
        <dbReference type="Pfam" id="PF11380"/>
    </source>
</evidence>
<gene>
    <name evidence="6" type="ORF">BN963_SGAL_00889</name>
</gene>
<dbReference type="PANTHER" id="PTHR24045">
    <property type="match status" value="1"/>
</dbReference>
<dbReference type="EC" id="2.7.-.-" evidence="6"/>